<dbReference type="Gene3D" id="3.90.550.10">
    <property type="entry name" value="Spore Coat Polysaccharide Biosynthesis Protein SpsA, Chain A"/>
    <property type="match status" value="1"/>
</dbReference>
<dbReference type="AlphaFoldDB" id="A0A0W0WGB8"/>
<dbReference type="EMBL" id="LNYL01000006">
    <property type="protein sequence ID" value="KTD31386.1"/>
    <property type="molecule type" value="Genomic_DNA"/>
</dbReference>
<dbReference type="Proteomes" id="UP000054908">
    <property type="component" value="Unassembled WGS sequence"/>
</dbReference>
<dbReference type="GO" id="GO:0016779">
    <property type="term" value="F:nucleotidyltransferase activity"/>
    <property type="evidence" value="ECO:0007669"/>
    <property type="project" value="UniProtKB-KW"/>
</dbReference>
<dbReference type="PANTHER" id="PTHR43584:SF8">
    <property type="entry name" value="N-ACETYLMURAMATE ALPHA-1-PHOSPHATE URIDYLYLTRANSFERASE"/>
    <property type="match status" value="1"/>
</dbReference>
<evidence type="ECO:0000256" key="1">
    <source>
        <dbReference type="ARBA" id="ARBA00022679"/>
    </source>
</evidence>
<dbReference type="InterPro" id="IPR054790">
    <property type="entry name" value="MurU"/>
</dbReference>
<proteinExistence type="predicted"/>
<accession>A0A0W0WGB8</accession>
<feature type="domain" description="Nucleotidyl transferase" evidence="3">
    <location>
        <begin position="4"/>
        <end position="150"/>
    </location>
</feature>
<dbReference type="NCBIfam" id="NF045761">
    <property type="entry name" value="NAMPUrTaseMurU"/>
    <property type="match status" value="1"/>
</dbReference>
<comment type="caution">
    <text evidence="4">The sequence shown here is derived from an EMBL/GenBank/DDBJ whole genome shotgun (WGS) entry which is preliminary data.</text>
</comment>
<dbReference type="STRING" id="466.Lmac_0261"/>
<keyword evidence="2" id="KW-0548">Nucleotidyltransferase</keyword>
<evidence type="ECO:0000313" key="5">
    <source>
        <dbReference type="Proteomes" id="UP000054908"/>
    </source>
</evidence>
<dbReference type="PANTHER" id="PTHR43584">
    <property type="entry name" value="NUCLEOTIDYL TRANSFERASE"/>
    <property type="match status" value="1"/>
</dbReference>
<dbReference type="InterPro" id="IPR005835">
    <property type="entry name" value="NTP_transferase_dom"/>
</dbReference>
<dbReference type="InterPro" id="IPR029044">
    <property type="entry name" value="Nucleotide-diphossugar_trans"/>
</dbReference>
<dbReference type="InterPro" id="IPR050065">
    <property type="entry name" value="GlmU-like"/>
</dbReference>
<reference evidence="4 5" key="1">
    <citation type="submission" date="2015-11" db="EMBL/GenBank/DDBJ databases">
        <title>Genomic analysis of 38 Legionella species identifies large and diverse effector repertoires.</title>
        <authorList>
            <person name="Burstein D."/>
            <person name="Amaro F."/>
            <person name="Zusman T."/>
            <person name="Lifshitz Z."/>
            <person name="Cohen O."/>
            <person name="Gilbert J.A."/>
            <person name="Pupko T."/>
            <person name="Shuman H.A."/>
            <person name="Segal G."/>
        </authorList>
    </citation>
    <scope>NUCLEOTIDE SEQUENCE [LARGE SCALE GENOMIC DNA]</scope>
    <source>
        <strain evidence="4 5">PX-1-G2-E2</strain>
    </source>
</reference>
<name>A0A0W0WGB8_9GAMM</name>
<keyword evidence="1 4" id="KW-0808">Transferase</keyword>
<sequence length="221" mass="24327">MKTAMILAAGRGERLRPLTDIHPKALCLVHQKPLIQYHVEKLARSGFERIVINHAHLGGQIRQHLGTGALWGIEICYAPEPPGGLETGGGIYNALPLLGNDPFVTVNADIFTDYEFSSLHLTNGAKLHLVLVDNPSHNAKGDFGLIHQNQLSNQGKRYTYSGIACYHPEAFKQCHAGRYSVVALFHNLIKENLATGELYRGLWVDIGSAERLKLANALFLS</sequence>
<dbReference type="OrthoDB" id="9788272at2"/>
<evidence type="ECO:0000256" key="2">
    <source>
        <dbReference type="ARBA" id="ARBA00022695"/>
    </source>
</evidence>
<organism evidence="4 5">
    <name type="scientific">Legionella maceachernii</name>
    <dbReference type="NCBI Taxonomy" id="466"/>
    <lineage>
        <taxon>Bacteria</taxon>
        <taxon>Pseudomonadati</taxon>
        <taxon>Pseudomonadota</taxon>
        <taxon>Gammaproteobacteria</taxon>
        <taxon>Legionellales</taxon>
        <taxon>Legionellaceae</taxon>
        <taxon>Legionella</taxon>
    </lineage>
</organism>
<dbReference type="SUPFAM" id="SSF53448">
    <property type="entry name" value="Nucleotide-diphospho-sugar transferases"/>
    <property type="match status" value="1"/>
</dbReference>
<evidence type="ECO:0000259" key="3">
    <source>
        <dbReference type="Pfam" id="PF00483"/>
    </source>
</evidence>
<evidence type="ECO:0000313" key="4">
    <source>
        <dbReference type="EMBL" id="KTD31386.1"/>
    </source>
</evidence>
<dbReference type="Pfam" id="PF00483">
    <property type="entry name" value="NTP_transferase"/>
    <property type="match status" value="1"/>
</dbReference>
<keyword evidence="5" id="KW-1185">Reference proteome</keyword>
<dbReference type="CDD" id="cd06422">
    <property type="entry name" value="NTP_transferase_like_1"/>
    <property type="match status" value="1"/>
</dbReference>
<gene>
    <name evidence="4" type="ORF">Lmac_0261</name>
</gene>
<dbReference type="RefSeq" id="WP_058451093.1">
    <property type="nucleotide sequence ID" value="NZ_CAAAIB010000017.1"/>
</dbReference>
<protein>
    <submittedName>
        <fullName evidence="4">Nucleotidyltransferase</fullName>
    </submittedName>
</protein>
<dbReference type="PATRIC" id="fig|466.6.peg.279"/>